<reference evidence="12 13" key="1">
    <citation type="journal article" date="2023" name="Elife">
        <title>Identification of key yeast species and microbe-microbe interactions impacting larval growth of Drosophila in the wild.</title>
        <authorList>
            <person name="Mure A."/>
            <person name="Sugiura Y."/>
            <person name="Maeda R."/>
            <person name="Honda K."/>
            <person name="Sakurai N."/>
            <person name="Takahashi Y."/>
            <person name="Watada M."/>
            <person name="Katoh T."/>
            <person name="Gotoh A."/>
            <person name="Gotoh Y."/>
            <person name="Taniguchi I."/>
            <person name="Nakamura K."/>
            <person name="Hayashi T."/>
            <person name="Katayama T."/>
            <person name="Uemura T."/>
            <person name="Hattori Y."/>
        </authorList>
    </citation>
    <scope>NUCLEOTIDE SEQUENCE [LARGE SCALE GENOMIC DNA]</scope>
    <source>
        <strain evidence="12 13">SB-73</strain>
    </source>
</reference>
<comment type="caution">
    <text evidence="12">The sequence shown here is derived from an EMBL/GenBank/DDBJ whole genome shotgun (WGS) entry which is preliminary data.</text>
</comment>
<comment type="similarity">
    <text evidence="2">Belongs to the SKN1/KRE6 family.</text>
</comment>
<dbReference type="CDD" id="cd02180">
    <property type="entry name" value="GH16_fungal_KRE6_glucanase"/>
    <property type="match status" value="1"/>
</dbReference>
<evidence type="ECO:0000256" key="6">
    <source>
        <dbReference type="ARBA" id="ARBA00023136"/>
    </source>
</evidence>
<feature type="transmembrane region" description="Helical" evidence="10">
    <location>
        <begin position="177"/>
        <end position="200"/>
    </location>
</feature>
<dbReference type="GO" id="GO:0006078">
    <property type="term" value="P:(1-&gt;6)-beta-D-glucan biosynthetic process"/>
    <property type="evidence" value="ECO:0007669"/>
    <property type="project" value="TreeGrafter"/>
</dbReference>
<evidence type="ECO:0000256" key="2">
    <source>
        <dbReference type="ARBA" id="ARBA00010962"/>
    </source>
</evidence>
<keyword evidence="13" id="KW-1185">Reference proteome</keyword>
<dbReference type="PANTHER" id="PTHR31361:SF1">
    <property type="entry name" value="BETA-GLUCAN SYNTHESIS-ASSOCIATED PROTEIN KRE6-RELATED"/>
    <property type="match status" value="1"/>
</dbReference>
<dbReference type="PANTHER" id="PTHR31361">
    <property type="entry name" value="BETA-GLUCAN SYNTHESIS-ASSOCIATED PROTEIN KRE6-RELATED"/>
    <property type="match status" value="1"/>
</dbReference>
<evidence type="ECO:0000256" key="3">
    <source>
        <dbReference type="ARBA" id="ARBA00022692"/>
    </source>
</evidence>
<evidence type="ECO:0000256" key="4">
    <source>
        <dbReference type="ARBA" id="ARBA00022968"/>
    </source>
</evidence>
<feature type="region of interest" description="Disordered" evidence="9">
    <location>
        <begin position="1"/>
        <end position="66"/>
    </location>
</feature>
<evidence type="ECO:0000313" key="13">
    <source>
        <dbReference type="Proteomes" id="UP001362899"/>
    </source>
</evidence>
<dbReference type="Gene3D" id="2.60.120.200">
    <property type="match status" value="1"/>
</dbReference>
<comment type="subcellular location">
    <subcellularLocation>
        <location evidence="1">Membrane</location>
        <topology evidence="1">Single-pass type II membrane protein</topology>
    </subcellularLocation>
</comment>
<dbReference type="GO" id="GO:0005789">
    <property type="term" value="C:endoplasmic reticulum membrane"/>
    <property type="evidence" value="ECO:0007669"/>
    <property type="project" value="TreeGrafter"/>
</dbReference>
<evidence type="ECO:0000256" key="10">
    <source>
        <dbReference type="SAM" id="Phobius"/>
    </source>
</evidence>
<dbReference type="AlphaFoldDB" id="A0AAV5RDW0"/>
<dbReference type="InterPro" id="IPR005629">
    <property type="entry name" value="Skn1/Kre6/Sbg1"/>
</dbReference>
<dbReference type="Pfam" id="PF03935">
    <property type="entry name" value="SKN1_KRE6_Sbg1"/>
    <property type="match status" value="1"/>
</dbReference>
<gene>
    <name evidence="12" type="ORF">DASB73_002600</name>
</gene>
<dbReference type="GO" id="GO:0015926">
    <property type="term" value="F:glucosidase activity"/>
    <property type="evidence" value="ECO:0007669"/>
    <property type="project" value="TreeGrafter"/>
</dbReference>
<evidence type="ECO:0000259" key="11">
    <source>
        <dbReference type="PROSITE" id="PS51762"/>
    </source>
</evidence>
<protein>
    <submittedName>
        <fullName evidence="12">Beta-glucan synthesis-associated protein</fullName>
    </submittedName>
</protein>
<dbReference type="EMBL" id="BTGC01000001">
    <property type="protein sequence ID" value="GMM49302.1"/>
    <property type="molecule type" value="Genomic_DNA"/>
</dbReference>
<proteinExistence type="inferred from homology"/>
<evidence type="ECO:0000256" key="5">
    <source>
        <dbReference type="ARBA" id="ARBA00022989"/>
    </source>
</evidence>
<sequence>MKNLTGTSGGYEALSDDNSDSVMNSPINPFVDTTNDTSSTNTDTNSSGNTPTPRNNSQTFTDPLIAPSMFSGSDLDRYPIRKSLMPTEASNSSFSRYSNGGTSFSGKSERNSMSSSIVDENDPFLTNADSSPFGGYPARDFPLHMDEKEPDDYLHNPDPIADAIEDRKCHKLDRRGWGCLIAFLLLFCGFIAVFVILPVLDFTGPSTSVAAPSDGVQLSPYDYGVLSALRNYNSLIDDDTPDEAKTHTSLRGDTWELVFSDEFNVEGRTFYPNEDVNWEAPDFHYDATTDLEWYSPDACYTEGGTLKLRLDAFENHDLFYRSGMLQSWNKLCFTQGYIEIGARLPGNGTVAGLWPGLWTLGNLARPGYLATSEGVWPYSYNECDAGITPNQSTADGTSYLPGQRLCSCVCSEDSSEHPSPGIGRGAPEIDIIEGTVSTPSGQEACGTASQSLQIAPMDIWWMVDYDFIEIYNHSVTQMNSWTGGPIQQAVSAASYLNPAWYQISEERSFQKYGVEYLNSREDGYISWHIGDDPVYTMYSAALTPNGNVGWRDISKEPMSIVMNLGISTSWSYIDWFDLRFPAIFEIDYVRIYQPSGNISVTCDPEDYPTYDYIENHPKAYKNTNATSWAQAGYDWPRNSLMNNCS</sequence>
<name>A0AAV5RDW0_STABA</name>
<keyword evidence="4" id="KW-0735">Signal-anchor</keyword>
<evidence type="ECO:0000256" key="8">
    <source>
        <dbReference type="ARBA" id="ARBA00023316"/>
    </source>
</evidence>
<dbReference type="Proteomes" id="UP001362899">
    <property type="component" value="Unassembled WGS sequence"/>
</dbReference>
<evidence type="ECO:0000256" key="7">
    <source>
        <dbReference type="ARBA" id="ARBA00023180"/>
    </source>
</evidence>
<dbReference type="InterPro" id="IPR000757">
    <property type="entry name" value="Beta-glucanase-like"/>
</dbReference>
<dbReference type="GO" id="GO:0005886">
    <property type="term" value="C:plasma membrane"/>
    <property type="evidence" value="ECO:0007669"/>
    <property type="project" value="TreeGrafter"/>
</dbReference>
<keyword evidence="5 10" id="KW-1133">Transmembrane helix</keyword>
<evidence type="ECO:0000256" key="1">
    <source>
        <dbReference type="ARBA" id="ARBA00004606"/>
    </source>
</evidence>
<dbReference type="GO" id="GO:0031505">
    <property type="term" value="P:fungal-type cell wall organization"/>
    <property type="evidence" value="ECO:0007669"/>
    <property type="project" value="UniProtKB-ARBA"/>
</dbReference>
<organism evidence="12 13">
    <name type="scientific">Starmerella bacillaris</name>
    <name type="common">Yeast</name>
    <name type="synonym">Candida zemplinina</name>
    <dbReference type="NCBI Taxonomy" id="1247836"/>
    <lineage>
        <taxon>Eukaryota</taxon>
        <taxon>Fungi</taxon>
        <taxon>Dikarya</taxon>
        <taxon>Ascomycota</taxon>
        <taxon>Saccharomycotina</taxon>
        <taxon>Dipodascomycetes</taxon>
        <taxon>Dipodascales</taxon>
        <taxon>Trichomonascaceae</taxon>
        <taxon>Starmerella</taxon>
    </lineage>
</organism>
<evidence type="ECO:0000256" key="9">
    <source>
        <dbReference type="SAM" id="MobiDB-lite"/>
    </source>
</evidence>
<dbReference type="InterPro" id="IPR013320">
    <property type="entry name" value="ConA-like_dom_sf"/>
</dbReference>
<accession>A0AAV5RDW0</accession>
<feature type="domain" description="GH16" evidence="11">
    <location>
        <begin position="235"/>
        <end position="597"/>
    </location>
</feature>
<dbReference type="PROSITE" id="PS51762">
    <property type="entry name" value="GH16_2"/>
    <property type="match status" value="1"/>
</dbReference>
<keyword evidence="8" id="KW-0961">Cell wall biogenesis/degradation</keyword>
<evidence type="ECO:0000313" key="12">
    <source>
        <dbReference type="EMBL" id="GMM49302.1"/>
    </source>
</evidence>
<feature type="region of interest" description="Disordered" evidence="9">
    <location>
        <begin position="89"/>
        <end position="116"/>
    </location>
</feature>
<keyword evidence="6 10" id="KW-0472">Membrane</keyword>
<feature type="compositionally biased region" description="Low complexity" evidence="9">
    <location>
        <begin position="32"/>
        <end position="52"/>
    </location>
</feature>
<keyword evidence="3 10" id="KW-0812">Transmembrane</keyword>
<dbReference type="SUPFAM" id="SSF49899">
    <property type="entry name" value="Concanavalin A-like lectins/glucanases"/>
    <property type="match status" value="1"/>
</dbReference>
<keyword evidence="7" id="KW-0325">Glycoprotein</keyword>